<proteinExistence type="predicted"/>
<name>A0ACA9YD81_9ASCO</name>
<sequence>MIRGIRLNIGGLVRHYAIPKKNKLPPRPTWLINEEDIEEKFIKGGSGPGGQKINKTNSKVQLKHIPTGIVVTNQSSRSQETNRKRAREILAEKIQFLQDPENSRLAVVTDRKVKVKQSKSKKAARKYKKLAEEKEEPDSNFEETVDIEGDFFTK</sequence>
<evidence type="ECO:0000313" key="2">
    <source>
        <dbReference type="Proteomes" id="UP001152531"/>
    </source>
</evidence>
<accession>A0ACA9YD81</accession>
<protein>
    <submittedName>
        <fullName evidence="1">Uncharacterized peptide chain release factor-like protein, mitochondrial</fullName>
    </submittedName>
</protein>
<evidence type="ECO:0000313" key="1">
    <source>
        <dbReference type="EMBL" id="CAH6723014.1"/>
    </source>
</evidence>
<comment type="caution">
    <text evidence="1">The sequence shown here is derived from an EMBL/GenBank/DDBJ whole genome shotgun (WGS) entry which is preliminary data.</text>
</comment>
<dbReference type="Proteomes" id="UP001152531">
    <property type="component" value="Unassembled WGS sequence"/>
</dbReference>
<dbReference type="EMBL" id="CALSDN010000012">
    <property type="protein sequence ID" value="CAH6723014.1"/>
    <property type="molecule type" value="Genomic_DNA"/>
</dbReference>
<keyword evidence="2" id="KW-1185">Reference proteome</keyword>
<organism evidence="1 2">
    <name type="scientific">[Candida] jaroonii</name>
    <dbReference type="NCBI Taxonomy" id="467808"/>
    <lineage>
        <taxon>Eukaryota</taxon>
        <taxon>Fungi</taxon>
        <taxon>Dikarya</taxon>
        <taxon>Ascomycota</taxon>
        <taxon>Saccharomycotina</taxon>
        <taxon>Pichiomycetes</taxon>
        <taxon>Debaryomycetaceae</taxon>
        <taxon>Yamadazyma</taxon>
    </lineage>
</organism>
<reference evidence="1" key="1">
    <citation type="submission" date="2022-06" db="EMBL/GenBank/DDBJ databases">
        <authorList>
            <person name="Legras J.-L."/>
            <person name="Devillers H."/>
            <person name="Grondin C."/>
        </authorList>
    </citation>
    <scope>NUCLEOTIDE SEQUENCE</scope>
    <source>
        <strain evidence="1">CLIB 1444</strain>
    </source>
</reference>
<gene>
    <name evidence="1" type="ORF">CLIB1444_12S02322</name>
</gene>